<protein>
    <submittedName>
        <fullName evidence="1">Uncharacterized protein</fullName>
    </submittedName>
</protein>
<comment type="caution">
    <text evidence="1">The sequence shown here is derived from an EMBL/GenBank/DDBJ whole genome shotgun (WGS) entry which is preliminary data.</text>
</comment>
<dbReference type="EMBL" id="JAOPHQ010003722">
    <property type="protein sequence ID" value="KAK0141920.1"/>
    <property type="molecule type" value="Genomic_DNA"/>
</dbReference>
<dbReference type="PANTHER" id="PTHR35617">
    <property type="entry name" value="PHAGE_INTEGRASE DOMAIN-CONTAINING PROTEIN"/>
    <property type="match status" value="1"/>
</dbReference>
<reference evidence="1" key="1">
    <citation type="journal article" date="2023" name="Front. Mar. Sci.">
        <title>A new Merluccius polli reference genome to investigate the effects of global change in West African waters.</title>
        <authorList>
            <person name="Mateo J.L."/>
            <person name="Blanco-Fernandez C."/>
            <person name="Garcia-Vazquez E."/>
            <person name="Machado-Schiaffino G."/>
        </authorList>
    </citation>
    <scope>NUCLEOTIDE SEQUENCE</scope>
    <source>
        <strain evidence="1">C29</strain>
        <tissue evidence="1">Fin</tissue>
    </source>
</reference>
<sequence length="196" mass="21977">MAPEGPESLLAACDPAVVETILNARAPSMNALYSNRWKVFASWCDSQGEEPGRCDTGCIKAKRVSELHALSIISEGLRSNPKGTRNLSFLYRRAGRREPQTDCALSEPRSYVDRTAVFQQSDALCATQELLKAVLSKQFSNWIVEAIVQGYRYHTAPIPLGIRCHFTRSLMGCTDVRWNMVGMYICPVLQRKRGFM</sequence>
<dbReference type="AlphaFoldDB" id="A0AA47NYI3"/>
<proteinExistence type="predicted"/>
<name>A0AA47NYI3_MERPO</name>
<dbReference type="Proteomes" id="UP001174136">
    <property type="component" value="Unassembled WGS sequence"/>
</dbReference>
<gene>
    <name evidence="1" type="ORF">N1851_020391</name>
</gene>
<organism evidence="1 2">
    <name type="scientific">Merluccius polli</name>
    <name type="common">Benguela hake</name>
    <name type="synonym">Merluccius cadenati</name>
    <dbReference type="NCBI Taxonomy" id="89951"/>
    <lineage>
        <taxon>Eukaryota</taxon>
        <taxon>Metazoa</taxon>
        <taxon>Chordata</taxon>
        <taxon>Craniata</taxon>
        <taxon>Vertebrata</taxon>
        <taxon>Euteleostomi</taxon>
        <taxon>Actinopterygii</taxon>
        <taxon>Neopterygii</taxon>
        <taxon>Teleostei</taxon>
        <taxon>Neoteleostei</taxon>
        <taxon>Acanthomorphata</taxon>
        <taxon>Zeiogadaria</taxon>
        <taxon>Gadariae</taxon>
        <taxon>Gadiformes</taxon>
        <taxon>Gadoidei</taxon>
        <taxon>Merlucciidae</taxon>
        <taxon>Merluccius</taxon>
    </lineage>
</organism>
<evidence type="ECO:0000313" key="1">
    <source>
        <dbReference type="EMBL" id="KAK0141920.1"/>
    </source>
</evidence>
<accession>A0AA47NYI3</accession>
<dbReference type="PANTHER" id="PTHR35617:SF3">
    <property type="entry name" value="CORE-BINDING (CB) DOMAIN-CONTAINING PROTEIN"/>
    <property type="match status" value="1"/>
</dbReference>
<keyword evidence="2" id="KW-1185">Reference proteome</keyword>
<evidence type="ECO:0000313" key="2">
    <source>
        <dbReference type="Proteomes" id="UP001174136"/>
    </source>
</evidence>